<evidence type="ECO:0000256" key="1">
    <source>
        <dbReference type="ARBA" id="ARBA00001946"/>
    </source>
</evidence>
<evidence type="ECO:0000256" key="10">
    <source>
        <dbReference type="ARBA" id="ARBA00022692"/>
    </source>
</evidence>
<protein>
    <recommendedName>
        <fullName evidence="6">Adenosylcobinamide-GDP ribazoletransferase</fullName>
        <ecNumber evidence="5">2.7.8.26</ecNumber>
    </recommendedName>
    <alternativeName>
        <fullName evidence="16">Cobalamin synthase</fullName>
    </alternativeName>
    <alternativeName>
        <fullName evidence="15">Cobalamin-5'-phosphate synthase</fullName>
    </alternativeName>
</protein>
<feature type="transmembrane region" description="Helical" evidence="20">
    <location>
        <begin position="120"/>
        <end position="140"/>
    </location>
</feature>
<keyword evidence="10 20" id="KW-0812">Transmembrane</keyword>
<feature type="region of interest" description="Disordered" evidence="19">
    <location>
        <begin position="1"/>
        <end position="24"/>
    </location>
</feature>
<evidence type="ECO:0000256" key="5">
    <source>
        <dbReference type="ARBA" id="ARBA00013200"/>
    </source>
</evidence>
<dbReference type="HAMAP" id="MF_00719">
    <property type="entry name" value="CobS"/>
    <property type="match status" value="1"/>
</dbReference>
<feature type="transmembrane region" description="Helical" evidence="20">
    <location>
        <begin position="294"/>
        <end position="320"/>
    </location>
</feature>
<dbReference type="AlphaFoldDB" id="A0ABD3RFK3"/>
<evidence type="ECO:0000256" key="15">
    <source>
        <dbReference type="ARBA" id="ARBA00032605"/>
    </source>
</evidence>
<comment type="caution">
    <text evidence="21">The sequence shown here is derived from an EMBL/GenBank/DDBJ whole genome shotgun (WGS) entry which is preliminary data.</text>
</comment>
<evidence type="ECO:0000256" key="8">
    <source>
        <dbReference type="ARBA" id="ARBA00022573"/>
    </source>
</evidence>
<comment type="catalytic activity">
    <reaction evidence="18">
        <text>alpha-ribazole 5'-phosphate + adenosylcob(III)inamide-GDP = adenosylcob(III)alamin 5'-phosphate + GMP + H(+)</text>
        <dbReference type="Rhea" id="RHEA:23560"/>
        <dbReference type="ChEBI" id="CHEBI:15378"/>
        <dbReference type="ChEBI" id="CHEBI:57918"/>
        <dbReference type="ChEBI" id="CHEBI:58115"/>
        <dbReference type="ChEBI" id="CHEBI:60487"/>
        <dbReference type="ChEBI" id="CHEBI:60493"/>
        <dbReference type="EC" id="2.7.8.26"/>
    </reaction>
</comment>
<evidence type="ECO:0000256" key="13">
    <source>
        <dbReference type="ARBA" id="ARBA00023136"/>
    </source>
</evidence>
<comment type="function">
    <text evidence="14">Joins adenosylcobinamide-GDP and alpha-ribazole to generate adenosylcobalamin (Ado-cobalamin). Also synthesizes adenosylcobalamin 5'-phosphate from adenosylcobinamide-GDP and alpha-ribazole 5'-phosphate.</text>
</comment>
<reference evidence="21 22" key="1">
    <citation type="submission" date="2024-10" db="EMBL/GenBank/DDBJ databases">
        <title>Updated reference genomes for cyclostephanoid diatoms.</title>
        <authorList>
            <person name="Roberts W.R."/>
            <person name="Alverson A.J."/>
        </authorList>
    </citation>
    <scope>NUCLEOTIDE SEQUENCE [LARGE SCALE GENOMIC DNA]</scope>
    <source>
        <strain evidence="21 22">AJA228-03</strain>
    </source>
</reference>
<dbReference type="Proteomes" id="UP001530377">
    <property type="component" value="Unassembled WGS sequence"/>
</dbReference>
<evidence type="ECO:0000256" key="16">
    <source>
        <dbReference type="ARBA" id="ARBA00032853"/>
    </source>
</evidence>
<evidence type="ECO:0000256" key="12">
    <source>
        <dbReference type="ARBA" id="ARBA00022989"/>
    </source>
</evidence>
<feature type="transmembrane region" description="Helical" evidence="20">
    <location>
        <begin position="95"/>
        <end position="114"/>
    </location>
</feature>
<gene>
    <name evidence="21" type="ORF">ACHAXA_001390</name>
</gene>
<keyword evidence="8" id="KW-0169">Cobalamin biosynthesis</keyword>
<keyword evidence="12 20" id="KW-1133">Transmembrane helix</keyword>
<feature type="transmembrane region" description="Helical" evidence="20">
    <location>
        <begin position="262"/>
        <end position="288"/>
    </location>
</feature>
<evidence type="ECO:0000256" key="11">
    <source>
        <dbReference type="ARBA" id="ARBA00022842"/>
    </source>
</evidence>
<feature type="compositionally biased region" description="Low complexity" evidence="19">
    <location>
        <begin position="1"/>
        <end position="13"/>
    </location>
</feature>
<comment type="subcellular location">
    <subcellularLocation>
        <location evidence="2">Cell membrane</location>
        <topology evidence="2">Multi-pass membrane protein</topology>
    </subcellularLocation>
</comment>
<comment type="similarity">
    <text evidence="4">Belongs to the CobS family.</text>
</comment>
<evidence type="ECO:0000256" key="19">
    <source>
        <dbReference type="SAM" id="MobiDB-lite"/>
    </source>
</evidence>
<organism evidence="21 22">
    <name type="scientific">Cyclostephanos tholiformis</name>
    <dbReference type="NCBI Taxonomy" id="382380"/>
    <lineage>
        <taxon>Eukaryota</taxon>
        <taxon>Sar</taxon>
        <taxon>Stramenopiles</taxon>
        <taxon>Ochrophyta</taxon>
        <taxon>Bacillariophyta</taxon>
        <taxon>Coscinodiscophyceae</taxon>
        <taxon>Thalassiosirophycidae</taxon>
        <taxon>Stephanodiscales</taxon>
        <taxon>Stephanodiscaceae</taxon>
        <taxon>Cyclostephanos</taxon>
    </lineage>
</organism>
<dbReference type="PANTHER" id="PTHR34148">
    <property type="entry name" value="ADENOSYLCOBINAMIDE-GDP RIBAZOLETRANSFERASE"/>
    <property type="match status" value="1"/>
</dbReference>
<evidence type="ECO:0000256" key="7">
    <source>
        <dbReference type="ARBA" id="ARBA00022475"/>
    </source>
</evidence>
<evidence type="ECO:0000256" key="20">
    <source>
        <dbReference type="SAM" id="Phobius"/>
    </source>
</evidence>
<evidence type="ECO:0000256" key="18">
    <source>
        <dbReference type="ARBA" id="ARBA00049504"/>
    </source>
</evidence>
<dbReference type="EMBL" id="JALLPB020000246">
    <property type="protein sequence ID" value="KAL3811633.1"/>
    <property type="molecule type" value="Genomic_DNA"/>
</dbReference>
<evidence type="ECO:0000256" key="6">
    <source>
        <dbReference type="ARBA" id="ARBA00015850"/>
    </source>
</evidence>
<keyword evidence="7" id="KW-1003">Cell membrane</keyword>
<dbReference type="PANTHER" id="PTHR34148:SF1">
    <property type="entry name" value="ADENOSYLCOBINAMIDE-GDP RIBAZOLETRANSFERASE"/>
    <property type="match status" value="1"/>
</dbReference>
<accession>A0ABD3RFK3</accession>
<comment type="pathway">
    <text evidence="3">Cofactor biosynthesis; adenosylcobalamin biosynthesis; adenosylcobalamin from cob(II)yrinate a,c-diamide: step 7/7.</text>
</comment>
<keyword evidence="9" id="KW-0808">Transferase</keyword>
<evidence type="ECO:0000313" key="21">
    <source>
        <dbReference type="EMBL" id="KAL3811633.1"/>
    </source>
</evidence>
<dbReference type="InterPro" id="IPR003805">
    <property type="entry name" value="CobS"/>
</dbReference>
<dbReference type="GO" id="GO:0051073">
    <property type="term" value="F:adenosylcobinamide-GDP ribazoletransferase activity"/>
    <property type="evidence" value="ECO:0007669"/>
    <property type="project" value="UniProtKB-EC"/>
</dbReference>
<comment type="catalytic activity">
    <reaction evidence="17">
        <text>alpha-ribazole + adenosylcob(III)inamide-GDP = adenosylcob(III)alamin + GMP + H(+)</text>
        <dbReference type="Rhea" id="RHEA:16049"/>
        <dbReference type="ChEBI" id="CHEBI:10329"/>
        <dbReference type="ChEBI" id="CHEBI:15378"/>
        <dbReference type="ChEBI" id="CHEBI:18408"/>
        <dbReference type="ChEBI" id="CHEBI:58115"/>
        <dbReference type="ChEBI" id="CHEBI:60487"/>
        <dbReference type="EC" id="2.7.8.26"/>
    </reaction>
</comment>
<evidence type="ECO:0000256" key="3">
    <source>
        <dbReference type="ARBA" id="ARBA00004663"/>
    </source>
</evidence>
<sequence>MNAASASAATSAADDGDDDDGTVLPPGVVESRNNIIDSEIRAFLLSGGGGREGDVTTYAKSEFRSFFTVWMFLTRLPSPSHIDLHPRYLMRGMSYLPVVGSILGVSCAILHDALQISLGLPSACASIFVVIFGLCLTGCFHEDGLADTFDGMGGWSRSQVLKIMSDSRVGTFGCASLCLYLLAKAQLLGHLGASRWSFMDSSGPGPAILVGQALSRLSAPYLVRTREYVPEHGPKSPFYRYMIEARHILSWSRVSFAIAYSYALSVMFYGPTFAATLLSSVLLVSHLAGNEGDYLLGGVMGDYLGCTICVCEIVVLTLIVSRDPIIETCVAISDALFDAGSSSSSSGDGGSSLHDGHSHNYYSDAVIRRMSTLYGNDRVRPLVNLVFLMTAVKIWCKFVGPPDMYAREDRKKEDDGKED</sequence>
<keyword evidence="11" id="KW-0460">Magnesium</keyword>
<evidence type="ECO:0000256" key="9">
    <source>
        <dbReference type="ARBA" id="ARBA00022679"/>
    </source>
</evidence>
<keyword evidence="22" id="KW-1185">Reference proteome</keyword>
<comment type="cofactor">
    <cofactor evidence="1">
        <name>Mg(2+)</name>
        <dbReference type="ChEBI" id="CHEBI:18420"/>
    </cofactor>
</comment>
<keyword evidence="13 20" id="KW-0472">Membrane</keyword>
<evidence type="ECO:0000313" key="22">
    <source>
        <dbReference type="Proteomes" id="UP001530377"/>
    </source>
</evidence>
<name>A0ABD3RFK3_9STRA</name>
<dbReference type="GO" id="GO:0005886">
    <property type="term" value="C:plasma membrane"/>
    <property type="evidence" value="ECO:0007669"/>
    <property type="project" value="UniProtKB-SubCell"/>
</dbReference>
<proteinExistence type="inferred from homology"/>
<dbReference type="Pfam" id="PF02654">
    <property type="entry name" value="CobS"/>
    <property type="match status" value="1"/>
</dbReference>
<evidence type="ECO:0000256" key="17">
    <source>
        <dbReference type="ARBA" id="ARBA00048623"/>
    </source>
</evidence>
<evidence type="ECO:0000256" key="2">
    <source>
        <dbReference type="ARBA" id="ARBA00004651"/>
    </source>
</evidence>
<evidence type="ECO:0000256" key="14">
    <source>
        <dbReference type="ARBA" id="ARBA00025228"/>
    </source>
</evidence>
<dbReference type="EC" id="2.7.8.26" evidence="5"/>
<evidence type="ECO:0000256" key="4">
    <source>
        <dbReference type="ARBA" id="ARBA00010561"/>
    </source>
</evidence>